<dbReference type="EMBL" id="JARUJP010000006">
    <property type="protein sequence ID" value="MDW8800896.1"/>
    <property type="molecule type" value="Genomic_DNA"/>
</dbReference>
<name>A0ABU4JS26_9CLOT</name>
<organism evidence="1 2">
    <name type="scientific">Clostridium tanneri</name>
    <dbReference type="NCBI Taxonomy" id="3037988"/>
    <lineage>
        <taxon>Bacteria</taxon>
        <taxon>Bacillati</taxon>
        <taxon>Bacillota</taxon>
        <taxon>Clostridia</taxon>
        <taxon>Eubacteriales</taxon>
        <taxon>Clostridiaceae</taxon>
        <taxon>Clostridium</taxon>
    </lineage>
</organism>
<comment type="caution">
    <text evidence="1">The sequence shown here is derived from an EMBL/GenBank/DDBJ whole genome shotgun (WGS) entry which is preliminary data.</text>
</comment>
<gene>
    <name evidence="1" type="ORF">P8V03_06975</name>
</gene>
<protein>
    <submittedName>
        <fullName evidence="1">Uncharacterized protein</fullName>
    </submittedName>
</protein>
<evidence type="ECO:0000313" key="1">
    <source>
        <dbReference type="EMBL" id="MDW8800896.1"/>
    </source>
</evidence>
<reference evidence="1 2" key="1">
    <citation type="submission" date="2023-04" db="EMBL/GenBank/DDBJ databases">
        <title>Clostridium tannerae sp. nov., isolated from the fecal material of an alpaca.</title>
        <authorList>
            <person name="Miller S."/>
            <person name="Hendry M."/>
            <person name="King J."/>
            <person name="Sankaranarayanan K."/>
            <person name="Lawson P.A."/>
        </authorList>
    </citation>
    <scope>NUCLEOTIDE SEQUENCE [LARGE SCALE GENOMIC DNA]</scope>
    <source>
        <strain evidence="1 2">A1-XYC3</strain>
    </source>
</reference>
<sequence length="133" mass="16341">MNIKRTYSNRRREHIHIIRQYNFDTGEYTGTRLVIFTKEGIKYIKDYDNFIKHRYKNPKSKTNNNSSWRIKKSSLKDVIIKEMYNTDEDGRLKMHHILYESTTIPLIEYYNVVLKKEKLHLDEDILEFFYKLR</sequence>
<keyword evidence="2" id="KW-1185">Reference proteome</keyword>
<proteinExistence type="predicted"/>
<dbReference type="RefSeq" id="WP_318797526.1">
    <property type="nucleotide sequence ID" value="NZ_JARUJP010000006.1"/>
</dbReference>
<accession>A0ABU4JS26</accession>
<dbReference type="Proteomes" id="UP001281656">
    <property type="component" value="Unassembled WGS sequence"/>
</dbReference>
<evidence type="ECO:0000313" key="2">
    <source>
        <dbReference type="Proteomes" id="UP001281656"/>
    </source>
</evidence>